<dbReference type="Proteomes" id="UP000216867">
    <property type="component" value="Unassembled WGS sequence"/>
</dbReference>
<keyword evidence="2" id="KW-0812">Transmembrane</keyword>
<feature type="transmembrane region" description="Helical" evidence="2">
    <location>
        <begin position="12"/>
        <end position="35"/>
    </location>
</feature>
<protein>
    <submittedName>
        <fullName evidence="3">Uncharacterized protein</fullName>
    </submittedName>
</protein>
<comment type="caution">
    <text evidence="3">The sequence shown here is derived from an EMBL/GenBank/DDBJ whole genome shotgun (WGS) entry which is preliminary data.</text>
</comment>
<dbReference type="RefSeq" id="WP_067162201.1">
    <property type="nucleotide sequence ID" value="NZ_NCWY01000017.1"/>
</dbReference>
<dbReference type="EMBL" id="NCWY01000017">
    <property type="protein sequence ID" value="PAK93542.1"/>
    <property type="molecule type" value="Genomic_DNA"/>
</dbReference>
<evidence type="ECO:0000256" key="1">
    <source>
        <dbReference type="SAM" id="MobiDB-lite"/>
    </source>
</evidence>
<keyword evidence="2" id="KW-1133">Transmembrane helix</keyword>
<reference evidence="3 4" key="1">
    <citation type="submission" date="2017-04" db="EMBL/GenBank/DDBJ databases">
        <title>Kefir bacterial isolates.</title>
        <authorList>
            <person name="Kim Y."/>
            <person name="Blasche S."/>
            <person name="Patil K.R."/>
        </authorList>
    </citation>
    <scope>NUCLEOTIDE SEQUENCE [LARGE SCALE GENOMIC DNA]</scope>
    <source>
        <strain evidence="3 4">OG2</strain>
    </source>
</reference>
<keyword evidence="2" id="KW-0472">Membrane</keyword>
<evidence type="ECO:0000256" key="2">
    <source>
        <dbReference type="SAM" id="Phobius"/>
    </source>
</evidence>
<organism evidence="3 4">
    <name type="scientific">Brevibacterium casei</name>
    <dbReference type="NCBI Taxonomy" id="33889"/>
    <lineage>
        <taxon>Bacteria</taxon>
        <taxon>Bacillati</taxon>
        <taxon>Actinomycetota</taxon>
        <taxon>Actinomycetes</taxon>
        <taxon>Micrococcales</taxon>
        <taxon>Brevibacteriaceae</taxon>
        <taxon>Brevibacterium</taxon>
    </lineage>
</organism>
<accession>A0A269Z6W2</accession>
<sequence length="72" mass="7457">MRLFAIRDIRHLFGAQITALFGTGLATVALGLLAYDLAGPSAGPVLAAADPLQPSRQSRSYSAMKQPSAIGS</sequence>
<proteinExistence type="predicted"/>
<feature type="region of interest" description="Disordered" evidence="1">
    <location>
        <begin position="50"/>
        <end position="72"/>
    </location>
</feature>
<evidence type="ECO:0000313" key="3">
    <source>
        <dbReference type="EMBL" id="PAK93542.1"/>
    </source>
</evidence>
<dbReference type="AlphaFoldDB" id="A0A269Z6W2"/>
<feature type="compositionally biased region" description="Polar residues" evidence="1">
    <location>
        <begin position="54"/>
        <end position="72"/>
    </location>
</feature>
<name>A0A269Z6W2_9MICO</name>
<gene>
    <name evidence="3" type="ORF">B8X04_15355</name>
</gene>
<evidence type="ECO:0000313" key="4">
    <source>
        <dbReference type="Proteomes" id="UP000216867"/>
    </source>
</evidence>